<sequence>MEPFSQGSSSRSLGAFGAPAAAVETEKMRIVDWLRDPDEQDDKLNDCSRQRRDLCAVVSSGAALRKFLPKSIFRFKKRQPDSCSDHICHGRSRSVPFLRCRQKRKGKEPGEVLREDGTEKLSSSDSKTMEGISGGASDSSLQWATGRNPEETSFNLGMGIAMAFMLSRWETEFKKLKELQFEMEVLLKEIRDKVATKDVTSGIMESYNKFSSSSSDCSLDVSKCNSTSFQNHRTIFQMEEANSTAESDRHSDDQISIENQSMDQLEAELIFELEQLQLNLERKDSAMLSERERLELAYETTSSSESSKHQEEYDNVHCGVSASELERRLYELIHTRQQEEIAELESELELTKKMLVDKETEVSWWKDTASLSSPHHEEILCVNSCEREHNIIP</sequence>
<keyword evidence="4" id="KW-1185">Reference proteome</keyword>
<accession>A0AAQ3QMH5</accession>
<dbReference type="PANTHER" id="PTHR33476">
    <property type="entry name" value="EMB|CAB62613.1"/>
    <property type="match status" value="1"/>
</dbReference>
<feature type="compositionally biased region" description="Basic and acidic residues" evidence="2">
    <location>
        <begin position="107"/>
        <end position="119"/>
    </location>
</feature>
<reference evidence="3 4" key="1">
    <citation type="submission" date="2023-10" db="EMBL/GenBank/DDBJ databases">
        <title>Chromosome-scale genome assembly provides insights into flower coloration mechanisms of Canna indica.</title>
        <authorList>
            <person name="Li C."/>
        </authorList>
    </citation>
    <scope>NUCLEOTIDE SEQUENCE [LARGE SCALE GENOMIC DNA]</scope>
    <source>
        <tissue evidence="3">Flower</tissue>
    </source>
</reference>
<dbReference type="Proteomes" id="UP001327560">
    <property type="component" value="Chromosome 7"/>
</dbReference>
<dbReference type="InterPro" id="IPR040348">
    <property type="entry name" value="POLAR-like"/>
</dbReference>
<proteinExistence type="predicted"/>
<dbReference type="GO" id="GO:0008356">
    <property type="term" value="P:asymmetric cell division"/>
    <property type="evidence" value="ECO:0007669"/>
    <property type="project" value="InterPro"/>
</dbReference>
<name>A0AAQ3QMH5_9LILI</name>
<organism evidence="3 4">
    <name type="scientific">Canna indica</name>
    <name type="common">Indian-shot</name>
    <dbReference type="NCBI Taxonomy" id="4628"/>
    <lineage>
        <taxon>Eukaryota</taxon>
        <taxon>Viridiplantae</taxon>
        <taxon>Streptophyta</taxon>
        <taxon>Embryophyta</taxon>
        <taxon>Tracheophyta</taxon>
        <taxon>Spermatophyta</taxon>
        <taxon>Magnoliopsida</taxon>
        <taxon>Liliopsida</taxon>
        <taxon>Zingiberales</taxon>
        <taxon>Cannaceae</taxon>
        <taxon>Canna</taxon>
    </lineage>
</organism>
<feature type="region of interest" description="Disordered" evidence="2">
    <location>
        <begin position="106"/>
        <end position="145"/>
    </location>
</feature>
<feature type="compositionally biased region" description="Polar residues" evidence="2">
    <location>
        <begin position="136"/>
        <end position="145"/>
    </location>
</feature>
<keyword evidence="1" id="KW-0175">Coiled coil</keyword>
<evidence type="ECO:0000313" key="4">
    <source>
        <dbReference type="Proteomes" id="UP001327560"/>
    </source>
</evidence>
<evidence type="ECO:0000313" key="3">
    <source>
        <dbReference type="EMBL" id="WOL13515.1"/>
    </source>
</evidence>
<dbReference type="AlphaFoldDB" id="A0AAQ3QMH5"/>
<protein>
    <submittedName>
        <fullName evidence="3">Protein POLAR LOCALIZATION DURING ASYMMETRIC DIVISION AND REDISTRIBUTION-like isoform X1</fullName>
    </submittedName>
</protein>
<gene>
    <name evidence="3" type="ORF">Cni_G22285</name>
</gene>
<evidence type="ECO:0000256" key="2">
    <source>
        <dbReference type="SAM" id="MobiDB-lite"/>
    </source>
</evidence>
<evidence type="ECO:0000256" key="1">
    <source>
        <dbReference type="SAM" id="Coils"/>
    </source>
</evidence>
<dbReference type="PANTHER" id="PTHR33476:SF22">
    <property type="entry name" value="PROTEIN POLAR LOCALIZATION DURING ASYMMETRIC DIVISION AND REDISTRIBUTION"/>
    <property type="match status" value="1"/>
</dbReference>
<dbReference type="EMBL" id="CP136896">
    <property type="protein sequence ID" value="WOL13515.1"/>
    <property type="molecule type" value="Genomic_DNA"/>
</dbReference>
<feature type="coiled-coil region" evidence="1">
    <location>
        <begin position="327"/>
        <end position="361"/>
    </location>
</feature>